<dbReference type="EMBL" id="KN833865">
    <property type="protein sequence ID" value="KIK16163.1"/>
    <property type="molecule type" value="Genomic_DNA"/>
</dbReference>
<evidence type="ECO:0000313" key="2">
    <source>
        <dbReference type="Proteomes" id="UP000054018"/>
    </source>
</evidence>
<reference evidence="2" key="2">
    <citation type="submission" date="2015-01" db="EMBL/GenBank/DDBJ databases">
        <title>Evolutionary Origins and Diversification of the Mycorrhizal Mutualists.</title>
        <authorList>
            <consortium name="DOE Joint Genome Institute"/>
            <consortium name="Mycorrhizal Genomics Consortium"/>
            <person name="Kohler A."/>
            <person name="Kuo A."/>
            <person name="Nagy L.G."/>
            <person name="Floudas D."/>
            <person name="Copeland A."/>
            <person name="Barry K.W."/>
            <person name="Cichocki N."/>
            <person name="Veneault-Fourrey C."/>
            <person name="LaButti K."/>
            <person name="Lindquist E.A."/>
            <person name="Lipzen A."/>
            <person name="Lundell T."/>
            <person name="Morin E."/>
            <person name="Murat C."/>
            <person name="Riley R."/>
            <person name="Ohm R."/>
            <person name="Sun H."/>
            <person name="Tunlid A."/>
            <person name="Henrissat B."/>
            <person name="Grigoriev I.V."/>
            <person name="Hibbett D.S."/>
            <person name="Martin F."/>
        </authorList>
    </citation>
    <scope>NUCLEOTIDE SEQUENCE [LARGE SCALE GENOMIC DNA]</scope>
    <source>
        <strain evidence="2">441</strain>
    </source>
</reference>
<gene>
    <name evidence="1" type="ORF">PISMIDRAFT_686556</name>
</gene>
<proteinExistence type="predicted"/>
<dbReference type="AlphaFoldDB" id="A0A0C9Z8G5"/>
<protein>
    <submittedName>
        <fullName evidence="1">Uncharacterized protein</fullName>
    </submittedName>
</protein>
<dbReference type="HOGENOM" id="CLU_3069579_0_0_1"/>
<name>A0A0C9Z8G5_9AGAM</name>
<dbReference type="Proteomes" id="UP000054018">
    <property type="component" value="Unassembled WGS sequence"/>
</dbReference>
<sequence length="53" mass="6373">MRRQCQAVDQHPRWIRRRSAIACPGHPQMFDPTRRFHTVEASDWQDENKEAEP</sequence>
<accession>A0A0C9Z8G5</accession>
<reference evidence="1 2" key="1">
    <citation type="submission" date="2014-04" db="EMBL/GenBank/DDBJ databases">
        <authorList>
            <consortium name="DOE Joint Genome Institute"/>
            <person name="Kuo A."/>
            <person name="Kohler A."/>
            <person name="Costa M.D."/>
            <person name="Nagy L.G."/>
            <person name="Floudas D."/>
            <person name="Copeland A."/>
            <person name="Barry K.W."/>
            <person name="Cichocki N."/>
            <person name="Veneault-Fourrey C."/>
            <person name="LaButti K."/>
            <person name="Lindquist E.A."/>
            <person name="Lipzen A."/>
            <person name="Lundell T."/>
            <person name="Morin E."/>
            <person name="Murat C."/>
            <person name="Sun H."/>
            <person name="Tunlid A."/>
            <person name="Henrissat B."/>
            <person name="Grigoriev I.V."/>
            <person name="Hibbett D.S."/>
            <person name="Martin F."/>
            <person name="Nordberg H.P."/>
            <person name="Cantor M.N."/>
            <person name="Hua S.X."/>
        </authorList>
    </citation>
    <scope>NUCLEOTIDE SEQUENCE [LARGE SCALE GENOMIC DNA]</scope>
    <source>
        <strain evidence="1 2">441</strain>
    </source>
</reference>
<organism evidence="1 2">
    <name type="scientific">Pisolithus microcarpus 441</name>
    <dbReference type="NCBI Taxonomy" id="765257"/>
    <lineage>
        <taxon>Eukaryota</taxon>
        <taxon>Fungi</taxon>
        <taxon>Dikarya</taxon>
        <taxon>Basidiomycota</taxon>
        <taxon>Agaricomycotina</taxon>
        <taxon>Agaricomycetes</taxon>
        <taxon>Agaricomycetidae</taxon>
        <taxon>Boletales</taxon>
        <taxon>Sclerodermatineae</taxon>
        <taxon>Pisolithaceae</taxon>
        <taxon>Pisolithus</taxon>
    </lineage>
</organism>
<evidence type="ECO:0000313" key="1">
    <source>
        <dbReference type="EMBL" id="KIK16163.1"/>
    </source>
</evidence>
<keyword evidence="2" id="KW-1185">Reference proteome</keyword>